<sequence>NGRTGEATRFITSKSRWEVLLDGEAGSPPLGLRRGSLEPLWDYDGVQCAICLRDLSSQSDCEQLPCSHRFHCDCIREMRDCGAVE</sequence>
<name>A0A813K6Y7_POLGL</name>
<dbReference type="SUPFAM" id="SSF57850">
    <property type="entry name" value="RING/U-box"/>
    <property type="match status" value="1"/>
</dbReference>
<gene>
    <name evidence="3" type="ORF">PGLA2088_LOCUS29788</name>
</gene>
<proteinExistence type="predicted"/>
<feature type="domain" description="RING-type" evidence="2">
    <location>
        <begin position="48"/>
        <end position="81"/>
    </location>
</feature>
<dbReference type="Pfam" id="PF13639">
    <property type="entry name" value="zf-RING_2"/>
    <property type="match status" value="1"/>
</dbReference>
<dbReference type="GO" id="GO:0008270">
    <property type="term" value="F:zinc ion binding"/>
    <property type="evidence" value="ECO:0007669"/>
    <property type="project" value="UniProtKB-KW"/>
</dbReference>
<dbReference type="Gene3D" id="3.30.40.10">
    <property type="entry name" value="Zinc/RING finger domain, C3HC4 (zinc finger)"/>
    <property type="match status" value="1"/>
</dbReference>
<dbReference type="AlphaFoldDB" id="A0A813K6Y7"/>
<dbReference type="InterPro" id="IPR001841">
    <property type="entry name" value="Znf_RING"/>
</dbReference>
<reference evidence="3" key="1">
    <citation type="submission" date="2021-02" db="EMBL/GenBank/DDBJ databases">
        <authorList>
            <person name="Dougan E. K."/>
            <person name="Rhodes N."/>
            <person name="Thang M."/>
            <person name="Chan C."/>
        </authorList>
    </citation>
    <scope>NUCLEOTIDE SEQUENCE</scope>
</reference>
<evidence type="ECO:0000256" key="1">
    <source>
        <dbReference type="PROSITE-ProRule" id="PRU00175"/>
    </source>
</evidence>
<dbReference type="Proteomes" id="UP000626109">
    <property type="component" value="Unassembled WGS sequence"/>
</dbReference>
<evidence type="ECO:0000313" key="3">
    <source>
        <dbReference type="EMBL" id="CAE8696337.1"/>
    </source>
</evidence>
<dbReference type="EMBL" id="CAJNNW010028491">
    <property type="protein sequence ID" value="CAE8696337.1"/>
    <property type="molecule type" value="Genomic_DNA"/>
</dbReference>
<keyword evidence="1" id="KW-0479">Metal-binding</keyword>
<organism evidence="3 4">
    <name type="scientific">Polarella glacialis</name>
    <name type="common">Dinoflagellate</name>
    <dbReference type="NCBI Taxonomy" id="89957"/>
    <lineage>
        <taxon>Eukaryota</taxon>
        <taxon>Sar</taxon>
        <taxon>Alveolata</taxon>
        <taxon>Dinophyceae</taxon>
        <taxon>Suessiales</taxon>
        <taxon>Suessiaceae</taxon>
        <taxon>Polarella</taxon>
    </lineage>
</organism>
<accession>A0A813K6Y7</accession>
<dbReference type="InterPro" id="IPR013083">
    <property type="entry name" value="Znf_RING/FYVE/PHD"/>
</dbReference>
<evidence type="ECO:0000313" key="4">
    <source>
        <dbReference type="Proteomes" id="UP000626109"/>
    </source>
</evidence>
<protein>
    <recommendedName>
        <fullName evidence="2">RING-type domain-containing protein</fullName>
    </recommendedName>
</protein>
<keyword evidence="1" id="KW-0862">Zinc</keyword>
<comment type="caution">
    <text evidence="3">The sequence shown here is derived from an EMBL/GenBank/DDBJ whole genome shotgun (WGS) entry which is preliminary data.</text>
</comment>
<feature type="non-terminal residue" evidence="3">
    <location>
        <position position="85"/>
    </location>
</feature>
<feature type="non-terminal residue" evidence="3">
    <location>
        <position position="1"/>
    </location>
</feature>
<evidence type="ECO:0000259" key="2">
    <source>
        <dbReference type="PROSITE" id="PS50089"/>
    </source>
</evidence>
<dbReference type="PROSITE" id="PS50089">
    <property type="entry name" value="ZF_RING_2"/>
    <property type="match status" value="1"/>
</dbReference>
<keyword evidence="1" id="KW-0863">Zinc-finger</keyword>